<sequence>MTDALKQILTSNILKSYNNVQDPIYYINTLTVLVLLVCAPHFGHAGLAQKLINPTPRLHIISIGINEYRKFSKLQYAVPDATLIADAFLALEPRANIVSQHLLLDATKNEILELISKVSATKRLDDTVVIYWAGLSTFDDESGTLFLAPVDAEQVKRKPISKNAIAFFEIVERFQPKDKVIFFGDGCYFGDGFGDKISLTHPKVAILTSSKVDEAAIDGLPSLGGSPFAYHLAKALRSPVRDIDLDTLVSVDELFIYLYPKVVQTSNEAGASQHPSLIGRYTHRAMLSKAQTLHKEYKFDQFSDFKLATADQLEVNGSEIQESVFDENAHALRLGENDKGIFRNGLNFLRNIKGKWLYWHEEGKLVKYESPYKRSHAIIVAIDDYNRNNDPYRRPKTGLTQLSGMVSRAQELGEALRLYGFEKIHYFFDEKATSDRIEAILRKYWIDEEFASVDRLVFYFGGHGLDFHDQTLLATYNYDSSRKVGSTFRALSLIREHSELIASPHALFLLDVCHAGLAVVGTLTDQEISDTAIDPKILKFKRLSAIRDDAEERSRNILVAGTANQEALWLNGGIFTKALITTLKGENEADANNDGVLQFHEYANKVRGDVSLYAATKGHRQKPSFKVLTSYGQGRVLFDLIQYQSNVIKPEKFAAPPKKR</sequence>
<dbReference type="InterPro" id="IPR011600">
    <property type="entry name" value="Pept_C14_caspase"/>
</dbReference>
<evidence type="ECO:0000259" key="1">
    <source>
        <dbReference type="Pfam" id="PF00656"/>
    </source>
</evidence>
<name>W4LUW9_9BACT</name>
<evidence type="ECO:0000313" key="2">
    <source>
        <dbReference type="EMBL" id="ETX01247.1"/>
    </source>
</evidence>
<dbReference type="PROSITE" id="PS00018">
    <property type="entry name" value="EF_HAND_1"/>
    <property type="match status" value="1"/>
</dbReference>
<dbReference type="GO" id="GO:0006508">
    <property type="term" value="P:proteolysis"/>
    <property type="evidence" value="ECO:0007669"/>
    <property type="project" value="InterPro"/>
</dbReference>
<feature type="domain" description="Peptidase C14 caspase" evidence="1">
    <location>
        <begin position="375"/>
        <end position="627"/>
    </location>
</feature>
<dbReference type="AlphaFoldDB" id="W4LUW9"/>
<dbReference type="SUPFAM" id="SSF52129">
    <property type="entry name" value="Caspase-like"/>
    <property type="match status" value="2"/>
</dbReference>
<evidence type="ECO:0000313" key="3">
    <source>
        <dbReference type="Proteomes" id="UP000019140"/>
    </source>
</evidence>
<organism evidence="2 3">
    <name type="scientific">Candidatus Entotheonella gemina</name>
    <dbReference type="NCBI Taxonomy" id="1429439"/>
    <lineage>
        <taxon>Bacteria</taxon>
        <taxon>Pseudomonadati</taxon>
        <taxon>Nitrospinota/Tectimicrobiota group</taxon>
        <taxon>Candidatus Tectimicrobiota</taxon>
        <taxon>Candidatus Entotheonellia</taxon>
        <taxon>Candidatus Entotheonellales</taxon>
        <taxon>Candidatus Entotheonellaceae</taxon>
        <taxon>Candidatus Entotheonella</taxon>
    </lineage>
</organism>
<dbReference type="EMBL" id="AZHX01001642">
    <property type="protein sequence ID" value="ETX01247.1"/>
    <property type="molecule type" value="Genomic_DNA"/>
</dbReference>
<protein>
    <recommendedName>
        <fullName evidence="1">Peptidase C14 caspase domain-containing protein</fullName>
    </recommendedName>
</protein>
<reference evidence="2 3" key="1">
    <citation type="journal article" date="2014" name="Nature">
        <title>An environmental bacterial taxon with a large and distinct metabolic repertoire.</title>
        <authorList>
            <person name="Wilson M.C."/>
            <person name="Mori T."/>
            <person name="Ruckert C."/>
            <person name="Uria A.R."/>
            <person name="Helf M.J."/>
            <person name="Takada K."/>
            <person name="Gernert C."/>
            <person name="Steffens U.A."/>
            <person name="Heycke N."/>
            <person name="Schmitt S."/>
            <person name="Rinke C."/>
            <person name="Helfrich E.J."/>
            <person name="Brachmann A.O."/>
            <person name="Gurgui C."/>
            <person name="Wakimoto T."/>
            <person name="Kracht M."/>
            <person name="Crusemann M."/>
            <person name="Hentschel U."/>
            <person name="Abe I."/>
            <person name="Matsunaga S."/>
            <person name="Kalinowski J."/>
            <person name="Takeyama H."/>
            <person name="Piel J."/>
        </authorList>
    </citation>
    <scope>NUCLEOTIDE SEQUENCE [LARGE SCALE GENOMIC DNA]</scope>
    <source>
        <strain evidence="3">TSY2</strain>
    </source>
</reference>
<accession>W4LUW9</accession>
<dbReference type="HOGENOM" id="CLU_415444_0_0_7"/>
<dbReference type="GO" id="GO:0004197">
    <property type="term" value="F:cysteine-type endopeptidase activity"/>
    <property type="evidence" value="ECO:0007669"/>
    <property type="project" value="InterPro"/>
</dbReference>
<dbReference type="InterPro" id="IPR029030">
    <property type="entry name" value="Caspase-like_dom_sf"/>
</dbReference>
<dbReference type="Pfam" id="PF00656">
    <property type="entry name" value="Peptidase_C14"/>
    <property type="match status" value="2"/>
</dbReference>
<keyword evidence="3" id="KW-1185">Reference proteome</keyword>
<gene>
    <name evidence="2" type="ORF">ETSY2_37590</name>
</gene>
<comment type="caution">
    <text evidence="2">The sequence shown here is derived from an EMBL/GenBank/DDBJ whole genome shotgun (WGS) entry which is preliminary data.</text>
</comment>
<dbReference type="InterPro" id="IPR018247">
    <property type="entry name" value="EF_Hand_1_Ca_BS"/>
</dbReference>
<proteinExistence type="predicted"/>
<feature type="domain" description="Peptidase C14 caspase" evidence="1">
    <location>
        <begin position="63"/>
        <end position="275"/>
    </location>
</feature>
<dbReference type="Gene3D" id="3.40.50.1460">
    <property type="match status" value="2"/>
</dbReference>
<dbReference type="Proteomes" id="UP000019140">
    <property type="component" value="Unassembled WGS sequence"/>
</dbReference>